<dbReference type="HOGENOM" id="CLU_1801427_0_0_1"/>
<sequence length="162" mass="18548">MGSEFRLGRFRGELLSYQKKKKKKKKREQETSMNWTMTGPILKSEYCSASFAVQRLTVLKEDQMDLSFFHAQSKSPACVMIGLSAHCIKALQNLSGQADSAANGTINDINYSTCCLFKKDIRCPDWFFPDLVFNGPVPFPVWNSDHLNFFNAREGQRIFQFV</sequence>
<dbReference type="EnsemblPlants" id="OGLUM10G12760.1">
    <property type="protein sequence ID" value="OGLUM10G12760.1"/>
    <property type="gene ID" value="OGLUM10G12760"/>
</dbReference>
<reference evidence="1" key="1">
    <citation type="submission" date="2015-04" db="UniProtKB">
        <authorList>
            <consortium name="EnsemblPlants"/>
        </authorList>
    </citation>
    <scope>IDENTIFICATION</scope>
</reference>
<name>A0A0E0BBL4_9ORYZ</name>
<accession>A0A0E0BBL4</accession>
<reference evidence="1" key="2">
    <citation type="submission" date="2018-05" db="EMBL/GenBank/DDBJ databases">
        <title>OgluRS3 (Oryza glumaepatula Reference Sequence Version 3).</title>
        <authorList>
            <person name="Zhang J."/>
            <person name="Kudrna D."/>
            <person name="Lee S."/>
            <person name="Talag J."/>
            <person name="Welchert J."/>
            <person name="Wing R.A."/>
        </authorList>
    </citation>
    <scope>NUCLEOTIDE SEQUENCE [LARGE SCALE GENOMIC DNA]</scope>
</reference>
<protein>
    <submittedName>
        <fullName evidence="1">Uncharacterized protein</fullName>
    </submittedName>
</protein>
<proteinExistence type="predicted"/>
<dbReference type="AlphaFoldDB" id="A0A0E0BBL4"/>
<organism evidence="1">
    <name type="scientific">Oryza glumipatula</name>
    <dbReference type="NCBI Taxonomy" id="40148"/>
    <lineage>
        <taxon>Eukaryota</taxon>
        <taxon>Viridiplantae</taxon>
        <taxon>Streptophyta</taxon>
        <taxon>Embryophyta</taxon>
        <taxon>Tracheophyta</taxon>
        <taxon>Spermatophyta</taxon>
        <taxon>Magnoliopsida</taxon>
        <taxon>Liliopsida</taxon>
        <taxon>Poales</taxon>
        <taxon>Poaceae</taxon>
        <taxon>BOP clade</taxon>
        <taxon>Oryzoideae</taxon>
        <taxon>Oryzeae</taxon>
        <taxon>Oryzinae</taxon>
        <taxon>Oryza</taxon>
    </lineage>
</organism>
<evidence type="ECO:0000313" key="1">
    <source>
        <dbReference type="EnsemblPlants" id="OGLUM10G12760.1"/>
    </source>
</evidence>
<dbReference type="Gramene" id="OGLUM10G12760.1">
    <property type="protein sequence ID" value="OGLUM10G12760.1"/>
    <property type="gene ID" value="OGLUM10G12760"/>
</dbReference>
<keyword evidence="2" id="KW-1185">Reference proteome</keyword>
<dbReference type="Proteomes" id="UP000026961">
    <property type="component" value="Chromosome 10"/>
</dbReference>
<evidence type="ECO:0000313" key="2">
    <source>
        <dbReference type="Proteomes" id="UP000026961"/>
    </source>
</evidence>